<keyword evidence="4" id="KW-1185">Reference proteome</keyword>
<evidence type="ECO:0000313" key="3">
    <source>
        <dbReference type="EMBL" id="SEH65152.1"/>
    </source>
</evidence>
<dbReference type="Pfam" id="PF02120">
    <property type="entry name" value="Flg_hook"/>
    <property type="match status" value="1"/>
</dbReference>
<dbReference type="InterPro" id="IPR038610">
    <property type="entry name" value="FliK-like_C_sf"/>
</dbReference>
<dbReference type="InterPro" id="IPR021136">
    <property type="entry name" value="Flagellar_hook_control-like_C"/>
</dbReference>
<dbReference type="Gene3D" id="3.30.750.140">
    <property type="match status" value="1"/>
</dbReference>
<accession>A0A1H6K0D1</accession>
<dbReference type="AlphaFoldDB" id="A0A1H6K0D1"/>
<protein>
    <submittedName>
        <fullName evidence="3">Hook-length control protein FliK</fullName>
    </submittedName>
</protein>
<sequence>MPTSTATLDSQSVLDPVVGFAATAPAARDVAATPDQLVATRAAALPEPHRQIADAIVRTRSGQVEIMLDPVELGRVTVLLGEDGNPGRIAVFVERPETLELIRRHSDQLLRDLRENGMPDAQLEDLRQDGSGNQRESALPPAARDRSEAQDQHAPELETQPPARAVTLTRLDIRF</sequence>
<feature type="compositionally biased region" description="Basic and acidic residues" evidence="1">
    <location>
        <begin position="143"/>
        <end position="156"/>
    </location>
</feature>
<reference evidence="4" key="1">
    <citation type="submission" date="2016-10" db="EMBL/GenBank/DDBJ databases">
        <authorList>
            <person name="Varghese N."/>
            <person name="Submissions S."/>
        </authorList>
    </citation>
    <scope>NUCLEOTIDE SEQUENCE [LARGE SCALE GENOMIC DNA]</scope>
    <source>
        <strain evidence="4">DSM 11593</strain>
    </source>
</reference>
<evidence type="ECO:0000313" key="4">
    <source>
        <dbReference type="Proteomes" id="UP000199125"/>
    </source>
</evidence>
<gene>
    <name evidence="3" type="ORF">SAMN04488075_0587</name>
</gene>
<feature type="domain" description="Flagellar hook-length control protein-like C-terminal" evidence="2">
    <location>
        <begin position="58"/>
        <end position="131"/>
    </location>
</feature>
<dbReference type="CDD" id="cd17470">
    <property type="entry name" value="T3SS_Flik_C"/>
    <property type="match status" value="1"/>
</dbReference>
<dbReference type="STRING" id="65735.SAMN04488075_0587"/>
<proteinExistence type="predicted"/>
<dbReference type="Proteomes" id="UP000199125">
    <property type="component" value="Unassembled WGS sequence"/>
</dbReference>
<organism evidence="3 4">
    <name type="scientific">Paracoccus alkenifer</name>
    <dbReference type="NCBI Taxonomy" id="65735"/>
    <lineage>
        <taxon>Bacteria</taxon>
        <taxon>Pseudomonadati</taxon>
        <taxon>Pseudomonadota</taxon>
        <taxon>Alphaproteobacteria</taxon>
        <taxon>Rhodobacterales</taxon>
        <taxon>Paracoccaceae</taxon>
        <taxon>Paracoccus</taxon>
    </lineage>
</organism>
<dbReference type="EMBL" id="FNXG01000001">
    <property type="protein sequence ID" value="SEH65152.1"/>
    <property type="molecule type" value="Genomic_DNA"/>
</dbReference>
<evidence type="ECO:0000259" key="2">
    <source>
        <dbReference type="Pfam" id="PF02120"/>
    </source>
</evidence>
<name>A0A1H6K0D1_9RHOB</name>
<feature type="region of interest" description="Disordered" evidence="1">
    <location>
        <begin position="123"/>
        <end position="163"/>
    </location>
</feature>
<evidence type="ECO:0000256" key="1">
    <source>
        <dbReference type="SAM" id="MobiDB-lite"/>
    </source>
</evidence>